<dbReference type="EMBL" id="JAVREZ010000005">
    <property type="protein sequence ID" value="MDT0481872.1"/>
    <property type="molecule type" value="Genomic_DNA"/>
</dbReference>
<organism evidence="1 2">
    <name type="scientific">Streptomyces doebereineriae</name>
    <dbReference type="NCBI Taxonomy" id="3075528"/>
    <lineage>
        <taxon>Bacteria</taxon>
        <taxon>Bacillati</taxon>
        <taxon>Actinomycetota</taxon>
        <taxon>Actinomycetes</taxon>
        <taxon>Kitasatosporales</taxon>
        <taxon>Streptomycetaceae</taxon>
        <taxon>Streptomyces</taxon>
    </lineage>
</organism>
<evidence type="ECO:0000313" key="2">
    <source>
        <dbReference type="Proteomes" id="UP001183824"/>
    </source>
</evidence>
<sequence length="86" mass="9506">MVRDSARGLRGPTPQELTEMLATVGSTPAGWTVAVPGRTRVTDLAAARAHIRDHHSRGATRWLESFDPWSRDPREALDWANHGSPH</sequence>
<accession>A0ABU2VAB2</accession>
<name>A0ABU2VAB2_9ACTN</name>
<dbReference type="Proteomes" id="UP001183824">
    <property type="component" value="Unassembled WGS sequence"/>
</dbReference>
<dbReference type="RefSeq" id="WP_311714912.1">
    <property type="nucleotide sequence ID" value="NZ_JAVREZ010000005.1"/>
</dbReference>
<proteinExistence type="predicted"/>
<protein>
    <submittedName>
        <fullName evidence="1">Uncharacterized protein</fullName>
    </submittedName>
</protein>
<gene>
    <name evidence="1" type="ORF">RNB18_17000</name>
</gene>
<keyword evidence="2" id="KW-1185">Reference proteome</keyword>
<evidence type="ECO:0000313" key="1">
    <source>
        <dbReference type="EMBL" id="MDT0481872.1"/>
    </source>
</evidence>
<reference evidence="2" key="1">
    <citation type="submission" date="2023-07" db="EMBL/GenBank/DDBJ databases">
        <title>30 novel species of actinomycetes from the DSMZ collection.</title>
        <authorList>
            <person name="Nouioui I."/>
        </authorList>
    </citation>
    <scope>NUCLEOTIDE SEQUENCE [LARGE SCALE GENOMIC DNA]</scope>
    <source>
        <strain evidence="2">DSM 41640</strain>
    </source>
</reference>
<comment type="caution">
    <text evidence="1">The sequence shown here is derived from an EMBL/GenBank/DDBJ whole genome shotgun (WGS) entry which is preliminary data.</text>
</comment>